<dbReference type="PANTHER" id="PTHR22911:SF137">
    <property type="entry name" value="SOLUTE CARRIER FAMILY 35 MEMBER G2-RELATED"/>
    <property type="match status" value="1"/>
</dbReference>
<sequence length="304" mass="33296">MFATMSDQQRGAAYGVTAYLIWGFAALYWVQTEPVDPRDLLAHRALWSVPFVFVCLLFRDRLKAALAVFKQPRVLGIMAIAAALSGTNWLVFLWAISNGQATEASLGYFLLPLLNVVIGLTLFGERVDRAQQVGIAFAVAAVLLQIFHRGGLPLVSLGLACTFGLYGAIRKKVSVSSLEGLFIETLMMSPLALYWMHTHEWAGLGAHGLRVDMFLLGAGAMTAIPLISYVASSRLLPLTALGLIFYIGPTAQLLVALLIFKEPFDLVQGIAFGLVWCGLAFVTVDGIRRSRKRRAHLDVNRRDS</sequence>
<protein>
    <submittedName>
        <fullName evidence="10">EamA family transporter RarD</fullName>
    </submittedName>
</protein>
<comment type="caution">
    <text evidence="10">The sequence shown here is derived from an EMBL/GenBank/DDBJ whole genome shotgun (WGS) entry which is preliminary data.</text>
</comment>
<feature type="transmembrane region" description="Helical" evidence="8">
    <location>
        <begin position="181"/>
        <end position="197"/>
    </location>
</feature>
<evidence type="ECO:0000256" key="4">
    <source>
        <dbReference type="ARBA" id="ARBA00022475"/>
    </source>
</evidence>
<evidence type="ECO:0000256" key="2">
    <source>
        <dbReference type="ARBA" id="ARBA00007362"/>
    </source>
</evidence>
<dbReference type="RefSeq" id="WP_084199060.1">
    <property type="nucleotide sequence ID" value="NZ_BMYL01000002.1"/>
</dbReference>
<feature type="transmembrane region" description="Helical" evidence="8">
    <location>
        <begin position="266"/>
        <end position="284"/>
    </location>
</feature>
<keyword evidence="6 8" id="KW-1133">Transmembrane helix</keyword>
<feature type="transmembrane region" description="Helical" evidence="8">
    <location>
        <begin position="209"/>
        <end position="231"/>
    </location>
</feature>
<dbReference type="InterPro" id="IPR004626">
    <property type="entry name" value="RarD"/>
</dbReference>
<dbReference type="Pfam" id="PF00892">
    <property type="entry name" value="EamA"/>
    <property type="match status" value="1"/>
</dbReference>
<dbReference type="PANTHER" id="PTHR22911">
    <property type="entry name" value="ACYL-MALONYL CONDENSING ENZYME-RELATED"/>
    <property type="match status" value="1"/>
</dbReference>
<evidence type="ECO:0000256" key="3">
    <source>
        <dbReference type="ARBA" id="ARBA00022448"/>
    </source>
</evidence>
<reference evidence="10 11" key="1">
    <citation type="submission" date="2018-01" db="EMBL/GenBank/DDBJ databases">
        <title>The draft genome sequence of Halioglobus japonicus S1-36.</title>
        <authorList>
            <person name="Du Z.-J."/>
            <person name="Shi M.-J."/>
        </authorList>
    </citation>
    <scope>NUCLEOTIDE SEQUENCE [LARGE SCALE GENOMIC DNA]</scope>
    <source>
        <strain evidence="10 11">S1-36</strain>
    </source>
</reference>
<evidence type="ECO:0000256" key="6">
    <source>
        <dbReference type="ARBA" id="ARBA00022989"/>
    </source>
</evidence>
<evidence type="ECO:0000313" key="10">
    <source>
        <dbReference type="EMBL" id="PLW86455.1"/>
    </source>
</evidence>
<feature type="transmembrane region" description="Helical" evidence="8">
    <location>
        <begin position="130"/>
        <end position="147"/>
    </location>
</feature>
<evidence type="ECO:0000256" key="5">
    <source>
        <dbReference type="ARBA" id="ARBA00022692"/>
    </source>
</evidence>
<keyword evidence="11" id="KW-1185">Reference proteome</keyword>
<feature type="transmembrane region" description="Helical" evidence="8">
    <location>
        <begin position="12"/>
        <end position="30"/>
    </location>
</feature>
<keyword evidence="3" id="KW-0813">Transport</keyword>
<dbReference type="EMBL" id="PKUR01000002">
    <property type="protein sequence ID" value="PLW86455.1"/>
    <property type="molecule type" value="Genomic_DNA"/>
</dbReference>
<gene>
    <name evidence="10" type="primary">rarD</name>
    <name evidence="10" type="ORF">C0029_08565</name>
</gene>
<feature type="transmembrane region" description="Helical" evidence="8">
    <location>
        <begin position="153"/>
        <end position="169"/>
    </location>
</feature>
<accession>A0AAP8MEN8</accession>
<name>A0AAP8MEN8_9GAMM</name>
<dbReference type="GO" id="GO:0005886">
    <property type="term" value="C:plasma membrane"/>
    <property type="evidence" value="ECO:0007669"/>
    <property type="project" value="UniProtKB-SubCell"/>
</dbReference>
<proteinExistence type="inferred from homology"/>
<evidence type="ECO:0000256" key="7">
    <source>
        <dbReference type="ARBA" id="ARBA00023136"/>
    </source>
</evidence>
<comment type="subcellular location">
    <subcellularLocation>
        <location evidence="1">Cell membrane</location>
        <topology evidence="1">Multi-pass membrane protein</topology>
    </subcellularLocation>
</comment>
<keyword evidence="4" id="KW-1003">Cell membrane</keyword>
<feature type="transmembrane region" description="Helical" evidence="8">
    <location>
        <begin position="42"/>
        <end position="62"/>
    </location>
</feature>
<evidence type="ECO:0000256" key="1">
    <source>
        <dbReference type="ARBA" id="ARBA00004651"/>
    </source>
</evidence>
<feature type="domain" description="EamA" evidence="9">
    <location>
        <begin position="10"/>
        <end position="144"/>
    </location>
</feature>
<keyword evidence="5 8" id="KW-0812">Transmembrane</keyword>
<evidence type="ECO:0000259" key="9">
    <source>
        <dbReference type="Pfam" id="PF00892"/>
    </source>
</evidence>
<comment type="similarity">
    <text evidence="2">Belongs to the EamA transporter family.</text>
</comment>
<keyword evidence="7 8" id="KW-0472">Membrane</keyword>
<dbReference type="NCBIfam" id="TIGR00688">
    <property type="entry name" value="rarD"/>
    <property type="match status" value="1"/>
</dbReference>
<feature type="transmembrane region" description="Helical" evidence="8">
    <location>
        <begin position="238"/>
        <end position="260"/>
    </location>
</feature>
<dbReference type="AlphaFoldDB" id="A0AAP8MEN8"/>
<evidence type="ECO:0000256" key="8">
    <source>
        <dbReference type="SAM" id="Phobius"/>
    </source>
</evidence>
<dbReference type="InterPro" id="IPR037185">
    <property type="entry name" value="EmrE-like"/>
</dbReference>
<dbReference type="InterPro" id="IPR000620">
    <property type="entry name" value="EamA_dom"/>
</dbReference>
<dbReference type="SUPFAM" id="SSF103481">
    <property type="entry name" value="Multidrug resistance efflux transporter EmrE"/>
    <property type="match status" value="2"/>
</dbReference>
<feature type="transmembrane region" description="Helical" evidence="8">
    <location>
        <begin position="106"/>
        <end position="123"/>
    </location>
</feature>
<evidence type="ECO:0000313" key="11">
    <source>
        <dbReference type="Proteomes" id="UP000235162"/>
    </source>
</evidence>
<dbReference type="KEGG" id="hja:BST95_09530"/>
<organism evidence="10 11">
    <name type="scientific">Halioglobus japonicus</name>
    <dbReference type="NCBI Taxonomy" id="930805"/>
    <lineage>
        <taxon>Bacteria</taxon>
        <taxon>Pseudomonadati</taxon>
        <taxon>Pseudomonadota</taxon>
        <taxon>Gammaproteobacteria</taxon>
        <taxon>Cellvibrionales</taxon>
        <taxon>Halieaceae</taxon>
        <taxon>Halioglobus</taxon>
    </lineage>
</organism>
<dbReference type="Proteomes" id="UP000235162">
    <property type="component" value="Unassembled WGS sequence"/>
</dbReference>
<feature type="transmembrane region" description="Helical" evidence="8">
    <location>
        <begin position="74"/>
        <end position="94"/>
    </location>
</feature>